<dbReference type="InterPro" id="IPR006558">
    <property type="entry name" value="LamG-like"/>
</dbReference>
<proteinExistence type="predicted"/>
<feature type="domain" description="LamG-like jellyroll fold" evidence="3">
    <location>
        <begin position="68"/>
        <end position="196"/>
    </location>
</feature>
<keyword evidence="5" id="KW-1185">Reference proteome</keyword>
<dbReference type="Gene3D" id="2.60.120.200">
    <property type="match status" value="2"/>
</dbReference>
<protein>
    <submittedName>
        <fullName evidence="4">LamG domain-containing protein</fullName>
    </submittedName>
</protein>
<dbReference type="OrthoDB" id="3440942at2"/>
<evidence type="ECO:0000313" key="4">
    <source>
        <dbReference type="EMBL" id="TQS39950.1"/>
    </source>
</evidence>
<comment type="caution">
    <text evidence="4">The sequence shown here is derived from an EMBL/GenBank/DDBJ whole genome shotgun (WGS) entry which is preliminary data.</text>
</comment>
<gene>
    <name evidence="4" type="ORF">FL583_37340</name>
</gene>
<sequence>MMTALDRGLALHLELTRAENGLLTDSSGNGNDASLEGKAAPAADPTLGGCVLVGGDNVVAVPSLGPADAFTVQIWFNATAVTGQLTLYGGGSDAQTPRLIVDGGRLQVTLPDADRAQSAFDVVFAAGRWYHLTVTYSQRDRQLALSVDGAPPQVRTLNTTSEVELGACRIGNSTGQPAALFRLGSLRIYRRVLSAGEARQNIQIDLARLVLHLPLAELKDGLSPDAAGSALTARATGAPDIVLDELFGQSTRFDGSAESMTVPDDPSLRLTTYTVSVWLKPDGRPVNAWSGIVGKPGRDYHIWLNRDGYIHHRFSVAGNTNSGAPDTPDGSITWDAWNHVAITNDGRTATTYVNGVLAATGPTGGTPVANPTALLLATDLDGQNQQRFRGSLANVRVYRGALPADVVAAEMAQDQAAVAAVRAGHPLEFELLDADDEPVLPIDDDPTGRQLFLEVTNSADTTVSLAAIAAPSANDHHLALRFRAGTLAAACLDTGKPEKLVRIAADSWRISAPVVDDQSVVFYLASSKARTLEPGRTWHLTVEHAIADAAAGTRAVRVKLHYRGLTYLGQTTPLVGSRTSMLTIVNQRGRPNIPLHAGFTGGDTILNDNGRSESMLTLHVANLDVDGPIPLTPANVSSAPSRLRITFDHEPTTRDSLERPWALGTASDLKDVDVPANAAVRADWRVARTSVEGESTELVLTPISKTSLDLRELVAIPLARIRSSLPSGPANLYLRYENIPGYQDGQFICTVVKGPLVTTGARVGVGISDPGAALHVRETTGTAADANAGSLLIDHDDGGGASSIVFRSAVNRGSDYGYIQYQDTAAVAGTGESARLIIGTSNDPDDHVVLQPAGNVGVGTSAPKGKLHVAGDYYGRGHVWLHAYEGDGAIGTAYVQARDMSGSTSLGLRLRTQNAGAVTDSVHLAPSGSVSVGNTDPRSQLTVHRTTNLSTDGAPVGLMTLLFHGRIDTGQSKTHTLFTLADHASAQVVVTVLMHDLNSNTNRLLFKAEYVVYREWTNAPKIDQLAQVYRKAYGQTVYAADLIAGGNDVQVRVSQSGFATNTVYKVLGQYLLGPS</sequence>
<dbReference type="SUPFAM" id="SSF49899">
    <property type="entry name" value="Concanavalin A-like lectins/glucanases"/>
    <property type="match status" value="2"/>
</dbReference>
<reference evidence="4 5" key="1">
    <citation type="submission" date="2019-07" db="EMBL/GenBank/DDBJ databases">
        <title>Cryptosporangium phraense sp. nov., isolated from plant litter.</title>
        <authorList>
            <person name="Suriyachadkun C."/>
        </authorList>
    </citation>
    <scope>NUCLEOTIDE SEQUENCE [LARGE SCALE GENOMIC DNA]</scope>
    <source>
        <strain evidence="4 5">A-T 5661</strain>
    </source>
</reference>
<dbReference type="SMART" id="SM00560">
    <property type="entry name" value="LamGL"/>
    <property type="match status" value="2"/>
</dbReference>
<dbReference type="AlphaFoldDB" id="A0A545AFB1"/>
<accession>A0A545AFB1</accession>
<dbReference type="EMBL" id="VIRS01000051">
    <property type="protein sequence ID" value="TQS39950.1"/>
    <property type="molecule type" value="Genomic_DNA"/>
</dbReference>
<organism evidence="4 5">
    <name type="scientific">Cryptosporangium phraense</name>
    <dbReference type="NCBI Taxonomy" id="2593070"/>
    <lineage>
        <taxon>Bacteria</taxon>
        <taxon>Bacillati</taxon>
        <taxon>Actinomycetota</taxon>
        <taxon>Actinomycetes</taxon>
        <taxon>Cryptosporangiales</taxon>
        <taxon>Cryptosporangiaceae</taxon>
        <taxon>Cryptosporangium</taxon>
    </lineage>
</organism>
<evidence type="ECO:0000256" key="1">
    <source>
        <dbReference type="ARBA" id="ARBA00022729"/>
    </source>
</evidence>
<dbReference type="PANTHER" id="PTHR42535:SF2">
    <property type="entry name" value="CHROMOSOME UNDETERMINED SCAFFOLD_146, WHOLE GENOME SHOTGUN SEQUENCE"/>
    <property type="match status" value="1"/>
</dbReference>
<evidence type="ECO:0000259" key="3">
    <source>
        <dbReference type="SMART" id="SM00560"/>
    </source>
</evidence>
<dbReference type="Pfam" id="PF13385">
    <property type="entry name" value="Laminin_G_3"/>
    <property type="match status" value="2"/>
</dbReference>
<dbReference type="PANTHER" id="PTHR42535">
    <property type="entry name" value="OOKINETE PROTEIN, PUTATIVE-RELATED"/>
    <property type="match status" value="1"/>
</dbReference>
<evidence type="ECO:0000256" key="2">
    <source>
        <dbReference type="ARBA" id="ARBA00023157"/>
    </source>
</evidence>
<keyword evidence="1" id="KW-0732">Signal</keyword>
<evidence type="ECO:0000313" key="5">
    <source>
        <dbReference type="Proteomes" id="UP000317982"/>
    </source>
</evidence>
<keyword evidence="2" id="KW-1015">Disulfide bond</keyword>
<dbReference type="Proteomes" id="UP000317982">
    <property type="component" value="Unassembled WGS sequence"/>
</dbReference>
<feature type="domain" description="LamG-like jellyroll fold" evidence="3">
    <location>
        <begin position="271"/>
        <end position="405"/>
    </location>
</feature>
<dbReference type="InParanoid" id="A0A545AFB1"/>
<name>A0A545AFB1_9ACTN</name>
<dbReference type="InterPro" id="IPR013320">
    <property type="entry name" value="ConA-like_dom_sf"/>
</dbReference>